<dbReference type="Proteomes" id="UP001230328">
    <property type="component" value="Unassembled WGS sequence"/>
</dbReference>
<dbReference type="SUPFAM" id="SSF46689">
    <property type="entry name" value="Homeodomain-like"/>
    <property type="match status" value="1"/>
</dbReference>
<dbReference type="Pfam" id="PF00440">
    <property type="entry name" value="TetR_N"/>
    <property type="match status" value="1"/>
</dbReference>
<keyword evidence="1" id="KW-0805">Transcription regulation</keyword>
<evidence type="ECO:0000256" key="1">
    <source>
        <dbReference type="ARBA" id="ARBA00023015"/>
    </source>
</evidence>
<accession>A0ABU0SV18</accession>
<dbReference type="PROSITE" id="PS50977">
    <property type="entry name" value="HTH_TETR_2"/>
    <property type="match status" value="1"/>
</dbReference>
<gene>
    <name evidence="6" type="ORF">QF035_004975</name>
</gene>
<sequence length="237" mass="25202">MGETGARGAAGATGVTRAVSGASAVGAPREAGAVGGMGLRERKKMRMYQDVSNVAIALFLQKGFERVSVAEVAAAAQISKPTLFRYFSSKEDLVLHRFADHEDEAARVVAARASGESAVDALRRQFLAGIERSDPITGVNGDPRILAFHRLLYGTPSLVARLYEYLERSEDALAEALGGGLDARLAAGQIIAVQRILAQENWRRIADGEPVAEVRRDAVVAAEGAFARLEAGLPRCV</sequence>
<evidence type="ECO:0000313" key="6">
    <source>
        <dbReference type="EMBL" id="MDQ1027393.1"/>
    </source>
</evidence>
<dbReference type="Gene3D" id="1.10.357.10">
    <property type="entry name" value="Tetracycline Repressor, domain 2"/>
    <property type="match status" value="1"/>
</dbReference>
<dbReference type="PANTHER" id="PTHR30055">
    <property type="entry name" value="HTH-TYPE TRANSCRIPTIONAL REGULATOR RUTR"/>
    <property type="match status" value="1"/>
</dbReference>
<evidence type="ECO:0000259" key="5">
    <source>
        <dbReference type="PROSITE" id="PS50977"/>
    </source>
</evidence>
<comment type="caution">
    <text evidence="6">The sequence shown here is derived from an EMBL/GenBank/DDBJ whole genome shotgun (WGS) entry which is preliminary data.</text>
</comment>
<dbReference type="InterPro" id="IPR023772">
    <property type="entry name" value="DNA-bd_HTH_TetR-type_CS"/>
</dbReference>
<keyword evidence="3" id="KW-0804">Transcription</keyword>
<keyword evidence="7" id="KW-1185">Reference proteome</keyword>
<dbReference type="InterPro" id="IPR050109">
    <property type="entry name" value="HTH-type_TetR-like_transc_reg"/>
</dbReference>
<dbReference type="EMBL" id="JAUSZI010000002">
    <property type="protein sequence ID" value="MDQ1027393.1"/>
    <property type="molecule type" value="Genomic_DNA"/>
</dbReference>
<feature type="DNA-binding region" description="H-T-H motif" evidence="4">
    <location>
        <begin position="68"/>
        <end position="87"/>
    </location>
</feature>
<feature type="domain" description="HTH tetR-type" evidence="5">
    <location>
        <begin position="45"/>
        <end position="105"/>
    </location>
</feature>
<evidence type="ECO:0000313" key="7">
    <source>
        <dbReference type="Proteomes" id="UP001230328"/>
    </source>
</evidence>
<dbReference type="PROSITE" id="PS01081">
    <property type="entry name" value="HTH_TETR_1"/>
    <property type="match status" value="1"/>
</dbReference>
<keyword evidence="2 4" id="KW-0238">DNA-binding</keyword>
<dbReference type="PRINTS" id="PR00455">
    <property type="entry name" value="HTHTETR"/>
</dbReference>
<evidence type="ECO:0000256" key="3">
    <source>
        <dbReference type="ARBA" id="ARBA00023163"/>
    </source>
</evidence>
<dbReference type="PANTHER" id="PTHR30055:SF234">
    <property type="entry name" value="HTH-TYPE TRANSCRIPTIONAL REGULATOR BETI"/>
    <property type="match status" value="1"/>
</dbReference>
<evidence type="ECO:0000256" key="4">
    <source>
        <dbReference type="PROSITE-ProRule" id="PRU00335"/>
    </source>
</evidence>
<reference evidence="6 7" key="1">
    <citation type="submission" date="2023-07" db="EMBL/GenBank/DDBJ databases">
        <title>Comparative genomics of wheat-associated soil bacteria to identify genetic determinants of phenazine resistance.</title>
        <authorList>
            <person name="Mouncey N."/>
        </authorList>
    </citation>
    <scope>NUCLEOTIDE SEQUENCE [LARGE SCALE GENOMIC DNA]</scope>
    <source>
        <strain evidence="6 7">V2I4</strain>
    </source>
</reference>
<dbReference type="InterPro" id="IPR009057">
    <property type="entry name" value="Homeodomain-like_sf"/>
</dbReference>
<organism evidence="6 7">
    <name type="scientific">Streptomyces umbrinus</name>
    <dbReference type="NCBI Taxonomy" id="67370"/>
    <lineage>
        <taxon>Bacteria</taxon>
        <taxon>Bacillati</taxon>
        <taxon>Actinomycetota</taxon>
        <taxon>Actinomycetes</taxon>
        <taxon>Kitasatosporales</taxon>
        <taxon>Streptomycetaceae</taxon>
        <taxon>Streptomyces</taxon>
        <taxon>Streptomyces phaeochromogenes group</taxon>
    </lineage>
</organism>
<dbReference type="Gene3D" id="1.10.10.60">
    <property type="entry name" value="Homeodomain-like"/>
    <property type="match status" value="1"/>
</dbReference>
<proteinExistence type="predicted"/>
<protein>
    <submittedName>
        <fullName evidence="6">AcrR family transcriptional regulator</fullName>
    </submittedName>
</protein>
<evidence type="ECO:0000256" key="2">
    <source>
        <dbReference type="ARBA" id="ARBA00023125"/>
    </source>
</evidence>
<dbReference type="InterPro" id="IPR001647">
    <property type="entry name" value="HTH_TetR"/>
</dbReference>
<name>A0ABU0SV18_9ACTN</name>